<comment type="caution">
    <text evidence="1">The sequence shown here is derived from an EMBL/GenBank/DDBJ whole genome shotgun (WGS) entry which is preliminary data.</text>
</comment>
<dbReference type="AlphaFoldDB" id="A0AAV6WP30"/>
<sequence length="102" mass="11559">MESSLTKLEIDAVLQLIQLSGGSVDDFEVFWVNFEAKKNEEESVGESSSALLSWSLINNPEKSCLDDEALPRRKPKFGSLIDIYRKTPPFINNRAQKKVRTN</sequence>
<reference evidence="1" key="1">
    <citation type="submission" date="2019-10" db="EMBL/GenBank/DDBJ databases">
        <authorList>
            <person name="Zhang R."/>
            <person name="Pan Y."/>
            <person name="Wang J."/>
            <person name="Ma R."/>
            <person name="Yu S."/>
        </authorList>
    </citation>
    <scope>NUCLEOTIDE SEQUENCE</scope>
    <source>
        <strain evidence="1">LA-IB0</strain>
        <tissue evidence="1">Leaf</tissue>
    </source>
</reference>
<keyword evidence="2" id="KW-1185">Reference proteome</keyword>
<evidence type="ECO:0000313" key="2">
    <source>
        <dbReference type="Proteomes" id="UP000826271"/>
    </source>
</evidence>
<name>A0AAV6WP30_9LAMI</name>
<organism evidence="1 2">
    <name type="scientific">Buddleja alternifolia</name>
    <dbReference type="NCBI Taxonomy" id="168488"/>
    <lineage>
        <taxon>Eukaryota</taxon>
        <taxon>Viridiplantae</taxon>
        <taxon>Streptophyta</taxon>
        <taxon>Embryophyta</taxon>
        <taxon>Tracheophyta</taxon>
        <taxon>Spermatophyta</taxon>
        <taxon>Magnoliopsida</taxon>
        <taxon>eudicotyledons</taxon>
        <taxon>Gunneridae</taxon>
        <taxon>Pentapetalae</taxon>
        <taxon>asterids</taxon>
        <taxon>lamiids</taxon>
        <taxon>Lamiales</taxon>
        <taxon>Scrophulariaceae</taxon>
        <taxon>Buddlejeae</taxon>
        <taxon>Buddleja</taxon>
    </lineage>
</organism>
<proteinExistence type="predicted"/>
<evidence type="ECO:0000313" key="1">
    <source>
        <dbReference type="EMBL" id="KAG8368730.1"/>
    </source>
</evidence>
<accession>A0AAV6WP30</accession>
<dbReference type="Proteomes" id="UP000826271">
    <property type="component" value="Unassembled WGS sequence"/>
</dbReference>
<gene>
    <name evidence="1" type="ORF">BUALT_Bualt15G0076400</name>
</gene>
<protein>
    <submittedName>
        <fullName evidence="1">Uncharacterized protein</fullName>
    </submittedName>
</protein>
<dbReference type="EMBL" id="WHWC01000015">
    <property type="protein sequence ID" value="KAG8368730.1"/>
    <property type="molecule type" value="Genomic_DNA"/>
</dbReference>